<evidence type="ECO:0000313" key="2">
    <source>
        <dbReference type="Proteomes" id="UP000184611"/>
    </source>
</evidence>
<keyword evidence="2" id="KW-1185">Reference proteome</keyword>
<sequence length="52" mass="6367">MSLNLNCTFYLHIHKVLSKYFTYVDEVTDEWKKRAMIETYINGEYGKRQLFE</sequence>
<reference evidence="2" key="1">
    <citation type="submission" date="2016-12" db="EMBL/GenBank/DDBJ databases">
        <authorList>
            <person name="Varghese N."/>
            <person name="Submissions S."/>
        </authorList>
    </citation>
    <scope>NUCLEOTIDE SEQUENCE [LARGE SCALE GENOMIC DNA]</scope>
    <source>
        <strain evidence="2">DSM 18830</strain>
    </source>
</reference>
<evidence type="ECO:0000313" key="1">
    <source>
        <dbReference type="EMBL" id="SHO73287.1"/>
    </source>
</evidence>
<organism evidence="1 2">
    <name type="scientific">Flavobacterium cucumis</name>
    <dbReference type="NCBI Taxonomy" id="416016"/>
    <lineage>
        <taxon>Bacteria</taxon>
        <taxon>Pseudomonadati</taxon>
        <taxon>Bacteroidota</taxon>
        <taxon>Flavobacteriia</taxon>
        <taxon>Flavobacteriales</taxon>
        <taxon>Flavobacteriaceae</taxon>
        <taxon>Flavobacterium</taxon>
    </lineage>
</organism>
<name>A0A1M7ZXD2_9FLAO</name>
<protein>
    <submittedName>
        <fullName evidence="1">Uncharacterized protein</fullName>
    </submittedName>
</protein>
<dbReference type="RefSeq" id="WP_159433503.1">
    <property type="nucleotide sequence ID" value="NZ_CBCSEA010000016.1"/>
</dbReference>
<gene>
    <name evidence="1" type="ORF">SAMN05443547_1643</name>
</gene>
<dbReference type="AlphaFoldDB" id="A0A1M7ZXD2"/>
<dbReference type="Proteomes" id="UP000184611">
    <property type="component" value="Unassembled WGS sequence"/>
</dbReference>
<proteinExistence type="predicted"/>
<dbReference type="EMBL" id="FRYK01000002">
    <property type="protein sequence ID" value="SHO73287.1"/>
    <property type="molecule type" value="Genomic_DNA"/>
</dbReference>
<accession>A0A1M7ZXD2</accession>